<dbReference type="AlphaFoldDB" id="A0A375YRJ6"/>
<sequence length="75" mass="7999">MCENRLRIRGEGICQAMSNPRDEKAEADTEEDTKVAGSRASKGNDDPSDGPYVGRSSSDDDFDAGESGAEARSDD</sequence>
<organism evidence="2 3">
    <name type="scientific">Mycolicibacterium parafortuitum</name>
    <name type="common">Mycobacterium parafortuitum</name>
    <dbReference type="NCBI Taxonomy" id="39692"/>
    <lineage>
        <taxon>Bacteria</taxon>
        <taxon>Bacillati</taxon>
        <taxon>Actinomycetota</taxon>
        <taxon>Actinomycetes</taxon>
        <taxon>Mycobacteriales</taxon>
        <taxon>Mycobacteriaceae</taxon>
        <taxon>Mycolicibacterium</taxon>
    </lineage>
</organism>
<dbReference type="Proteomes" id="UP000252008">
    <property type="component" value="Unassembled WGS sequence"/>
</dbReference>
<feature type="region of interest" description="Disordered" evidence="1">
    <location>
        <begin position="1"/>
        <end position="75"/>
    </location>
</feature>
<dbReference type="EMBL" id="UEGS01000001">
    <property type="protein sequence ID" value="SRX83700.1"/>
    <property type="molecule type" value="Genomic_DNA"/>
</dbReference>
<feature type="compositionally biased region" description="Basic and acidic residues" evidence="1">
    <location>
        <begin position="1"/>
        <end position="10"/>
    </location>
</feature>
<proteinExistence type="predicted"/>
<gene>
    <name evidence="2" type="ORF">MPP7335_05482</name>
</gene>
<accession>A0A375YRJ6</accession>
<evidence type="ECO:0000256" key="1">
    <source>
        <dbReference type="SAM" id="MobiDB-lite"/>
    </source>
</evidence>
<keyword evidence="3" id="KW-1185">Reference proteome</keyword>
<evidence type="ECO:0000313" key="2">
    <source>
        <dbReference type="EMBL" id="SRX83700.1"/>
    </source>
</evidence>
<dbReference type="STRING" id="39692.BST38_14880"/>
<reference evidence="2 3" key="1">
    <citation type="submission" date="2018-05" db="EMBL/GenBank/DDBJ databases">
        <authorList>
            <consortium name="IHU Genomes"/>
        </authorList>
    </citation>
    <scope>NUCLEOTIDE SEQUENCE [LARGE SCALE GENOMIC DNA]</scope>
    <source>
        <strain evidence="2 3">P7335</strain>
    </source>
</reference>
<evidence type="ECO:0000313" key="3">
    <source>
        <dbReference type="Proteomes" id="UP000252008"/>
    </source>
</evidence>
<protein>
    <submittedName>
        <fullName evidence="2">Uncharacterized protein</fullName>
    </submittedName>
</protein>
<name>A0A375YRJ6_MYCPF</name>